<dbReference type="AlphaFoldDB" id="A0A7Y9YDQ9"/>
<comment type="caution">
    <text evidence="1">The sequence shown here is derived from an EMBL/GenBank/DDBJ whole genome shotgun (WGS) entry which is preliminary data.</text>
</comment>
<dbReference type="Proteomes" id="UP000537326">
    <property type="component" value="Unassembled WGS sequence"/>
</dbReference>
<dbReference type="RefSeq" id="WP_179530213.1">
    <property type="nucleotide sequence ID" value="NZ_BAAAPP010000012.1"/>
</dbReference>
<reference evidence="1 2" key="1">
    <citation type="submission" date="2020-07" db="EMBL/GenBank/DDBJ databases">
        <title>Sequencing the genomes of 1000 actinobacteria strains.</title>
        <authorList>
            <person name="Klenk H.-P."/>
        </authorList>
    </citation>
    <scope>NUCLEOTIDE SEQUENCE [LARGE SCALE GENOMIC DNA]</scope>
    <source>
        <strain evidence="1 2">DSM 18248</strain>
    </source>
</reference>
<protein>
    <submittedName>
        <fullName evidence="1">Uncharacterized protein YukE</fullName>
    </submittedName>
</protein>
<dbReference type="EMBL" id="JACBZI010000001">
    <property type="protein sequence ID" value="NYI09199.1"/>
    <property type="molecule type" value="Genomic_DNA"/>
</dbReference>
<gene>
    <name evidence="1" type="ORF">BKA05_000714</name>
</gene>
<dbReference type="InterPro" id="IPR036689">
    <property type="entry name" value="ESAT-6-like_sf"/>
</dbReference>
<proteinExistence type="predicted"/>
<evidence type="ECO:0000313" key="1">
    <source>
        <dbReference type="EMBL" id="NYI09199.1"/>
    </source>
</evidence>
<organism evidence="1 2">
    <name type="scientific">Nocardioides marinus</name>
    <dbReference type="NCBI Taxonomy" id="374514"/>
    <lineage>
        <taxon>Bacteria</taxon>
        <taxon>Bacillati</taxon>
        <taxon>Actinomycetota</taxon>
        <taxon>Actinomycetes</taxon>
        <taxon>Propionibacteriales</taxon>
        <taxon>Nocardioidaceae</taxon>
        <taxon>Nocardioides</taxon>
    </lineage>
</organism>
<accession>A0A7Y9YDQ9</accession>
<evidence type="ECO:0000313" key="2">
    <source>
        <dbReference type="Proteomes" id="UP000537326"/>
    </source>
</evidence>
<sequence>MTTSAPTQHDTSFVDWQDEVERMLETLEEKIQEGVDWVLDQWDGSILDSWLKYTSPAVYAAGKYALSRLEDAIQRIWDEFERTLPEVWEQVRRLFATPWGLMDLSERYSEAAGALRDEEIAVERLTRHLQKGWSGDAAAAYAGVAAEQKNAILAVNTGLTSASSACATGARQVWATWQAVVDTILDIAGSVVAAIKDGTDAGQWVTLDAGPAIKVIGEVAIEVLRLANELLGFWADNTTVNLAVWTGLNDGLVGLRSGNAWPDIDSYDRDDVRDGSGWTHS</sequence>
<dbReference type="Gene3D" id="1.10.287.1060">
    <property type="entry name" value="ESAT-6-like"/>
    <property type="match status" value="1"/>
</dbReference>
<dbReference type="SUPFAM" id="SSF140453">
    <property type="entry name" value="EsxAB dimer-like"/>
    <property type="match status" value="1"/>
</dbReference>
<keyword evidence="2" id="KW-1185">Reference proteome</keyword>
<name>A0A7Y9YDQ9_9ACTN</name>